<comment type="caution">
    <text evidence="2">The sequence shown here is derived from an EMBL/GenBank/DDBJ whole genome shotgun (WGS) entry which is preliminary data.</text>
</comment>
<feature type="region of interest" description="Disordered" evidence="1">
    <location>
        <begin position="65"/>
        <end position="89"/>
    </location>
</feature>
<gene>
    <name evidence="2" type="ORF">SDC9_93980</name>
</gene>
<reference evidence="2" key="1">
    <citation type="submission" date="2019-08" db="EMBL/GenBank/DDBJ databases">
        <authorList>
            <person name="Kucharzyk K."/>
            <person name="Murdoch R.W."/>
            <person name="Higgins S."/>
            <person name="Loffler F."/>
        </authorList>
    </citation>
    <scope>NUCLEOTIDE SEQUENCE</scope>
</reference>
<feature type="region of interest" description="Disordered" evidence="1">
    <location>
        <begin position="1"/>
        <end position="38"/>
    </location>
</feature>
<accession>A0A645A2L8</accession>
<name>A0A645A2L8_9ZZZZ</name>
<proteinExistence type="predicted"/>
<evidence type="ECO:0000313" key="2">
    <source>
        <dbReference type="EMBL" id="MPM47272.1"/>
    </source>
</evidence>
<protein>
    <submittedName>
        <fullName evidence="2">Uncharacterized protein</fullName>
    </submittedName>
</protein>
<evidence type="ECO:0000256" key="1">
    <source>
        <dbReference type="SAM" id="MobiDB-lite"/>
    </source>
</evidence>
<dbReference type="EMBL" id="VSSQ01011612">
    <property type="protein sequence ID" value="MPM47272.1"/>
    <property type="molecule type" value="Genomic_DNA"/>
</dbReference>
<dbReference type="AlphaFoldDB" id="A0A645A2L8"/>
<sequence>MRAIHHAPPLVGQVDQGRPPVARRGAADRVPGVEQPAHLRGDGRAVDVLARRQFPGPHRAVLVEGQQQPQVGEHQIRHQRPQSVQRRLA</sequence>
<organism evidence="2">
    <name type="scientific">bioreactor metagenome</name>
    <dbReference type="NCBI Taxonomy" id="1076179"/>
    <lineage>
        <taxon>unclassified sequences</taxon>
        <taxon>metagenomes</taxon>
        <taxon>ecological metagenomes</taxon>
    </lineage>
</organism>